<sequence>MIGRELRRKLFGRHHGRFWGKRSRSRSASPPQHYHRRERERERRGIMRGGIIVVGEGGVEVIDTGEGMRVKGEGMEVVQGGAGVQRGKGVRSAELGLSSGIGRGRRRGSDTVGTDASSCLPLGIAVVC</sequence>
<gene>
    <name evidence="2" type="ORF">Sangu_2467500</name>
</gene>
<dbReference type="EMBL" id="JACGWK010001458">
    <property type="protein sequence ID" value="KAL0288229.1"/>
    <property type="molecule type" value="Genomic_DNA"/>
</dbReference>
<protein>
    <submittedName>
        <fullName evidence="2">Uncharacterized protein</fullName>
    </submittedName>
</protein>
<evidence type="ECO:0000256" key="1">
    <source>
        <dbReference type="SAM" id="MobiDB-lite"/>
    </source>
</evidence>
<name>A0AAW2J1V1_9LAMI</name>
<accession>A0AAW2J1V1</accession>
<reference evidence="2" key="1">
    <citation type="submission" date="2020-06" db="EMBL/GenBank/DDBJ databases">
        <authorList>
            <person name="Li T."/>
            <person name="Hu X."/>
            <person name="Zhang T."/>
            <person name="Song X."/>
            <person name="Zhang H."/>
            <person name="Dai N."/>
            <person name="Sheng W."/>
            <person name="Hou X."/>
            <person name="Wei L."/>
        </authorList>
    </citation>
    <scope>NUCLEOTIDE SEQUENCE</scope>
    <source>
        <strain evidence="2">G01</strain>
        <tissue evidence="2">Leaf</tissue>
    </source>
</reference>
<proteinExistence type="predicted"/>
<dbReference type="AlphaFoldDB" id="A0AAW2J1V1"/>
<feature type="region of interest" description="Disordered" evidence="1">
    <location>
        <begin position="18"/>
        <end position="42"/>
    </location>
</feature>
<reference evidence="2" key="2">
    <citation type="journal article" date="2024" name="Plant">
        <title>Genomic evolution and insights into agronomic trait innovations of Sesamum species.</title>
        <authorList>
            <person name="Miao H."/>
            <person name="Wang L."/>
            <person name="Qu L."/>
            <person name="Liu H."/>
            <person name="Sun Y."/>
            <person name="Le M."/>
            <person name="Wang Q."/>
            <person name="Wei S."/>
            <person name="Zheng Y."/>
            <person name="Lin W."/>
            <person name="Duan Y."/>
            <person name="Cao H."/>
            <person name="Xiong S."/>
            <person name="Wang X."/>
            <person name="Wei L."/>
            <person name="Li C."/>
            <person name="Ma Q."/>
            <person name="Ju M."/>
            <person name="Zhao R."/>
            <person name="Li G."/>
            <person name="Mu C."/>
            <person name="Tian Q."/>
            <person name="Mei H."/>
            <person name="Zhang T."/>
            <person name="Gao T."/>
            <person name="Zhang H."/>
        </authorList>
    </citation>
    <scope>NUCLEOTIDE SEQUENCE</scope>
    <source>
        <strain evidence="2">G01</strain>
    </source>
</reference>
<comment type="caution">
    <text evidence="2">The sequence shown here is derived from an EMBL/GenBank/DDBJ whole genome shotgun (WGS) entry which is preliminary data.</text>
</comment>
<organism evidence="2">
    <name type="scientific">Sesamum angustifolium</name>
    <dbReference type="NCBI Taxonomy" id="2727405"/>
    <lineage>
        <taxon>Eukaryota</taxon>
        <taxon>Viridiplantae</taxon>
        <taxon>Streptophyta</taxon>
        <taxon>Embryophyta</taxon>
        <taxon>Tracheophyta</taxon>
        <taxon>Spermatophyta</taxon>
        <taxon>Magnoliopsida</taxon>
        <taxon>eudicotyledons</taxon>
        <taxon>Gunneridae</taxon>
        <taxon>Pentapetalae</taxon>
        <taxon>asterids</taxon>
        <taxon>lamiids</taxon>
        <taxon>Lamiales</taxon>
        <taxon>Pedaliaceae</taxon>
        <taxon>Sesamum</taxon>
    </lineage>
</organism>
<evidence type="ECO:0000313" key="2">
    <source>
        <dbReference type="EMBL" id="KAL0288229.1"/>
    </source>
</evidence>